<comment type="caution">
    <text evidence="11">The sequence shown here is derived from an EMBL/GenBank/DDBJ whole genome shotgun (WGS) entry which is preliminary data.</text>
</comment>
<keyword evidence="8" id="KW-0968">Cytoplasmic vesicle</keyword>
<evidence type="ECO:0000256" key="3">
    <source>
        <dbReference type="ARBA" id="ARBA00006972"/>
    </source>
</evidence>
<dbReference type="GO" id="GO:0016482">
    <property type="term" value="P:cytosolic transport"/>
    <property type="evidence" value="ECO:0007669"/>
    <property type="project" value="UniProtKB-ARBA"/>
</dbReference>
<dbReference type="InterPro" id="IPR011012">
    <property type="entry name" value="Longin-like_dom_sf"/>
</dbReference>
<evidence type="ECO:0000256" key="6">
    <source>
        <dbReference type="ARBA" id="ARBA00023034"/>
    </source>
</evidence>
<evidence type="ECO:0000259" key="10">
    <source>
        <dbReference type="Pfam" id="PF01217"/>
    </source>
</evidence>
<keyword evidence="4 9" id="KW-0813">Transport</keyword>
<dbReference type="EMBL" id="JAVFKY010000001">
    <property type="protein sequence ID" value="KAK5582631.1"/>
    <property type="molecule type" value="Genomic_DNA"/>
</dbReference>
<keyword evidence="7 9" id="KW-0472">Membrane</keyword>
<dbReference type="GO" id="GO:0005829">
    <property type="term" value="C:cytosol"/>
    <property type="evidence" value="ECO:0007669"/>
    <property type="project" value="GOC"/>
</dbReference>
<feature type="domain" description="AP complex mu/sigma subunit" evidence="10">
    <location>
        <begin position="1"/>
        <end position="137"/>
    </location>
</feature>
<keyword evidence="5 9" id="KW-0653">Protein transport</keyword>
<evidence type="ECO:0000256" key="2">
    <source>
        <dbReference type="ARBA" id="ARBA00004640"/>
    </source>
</evidence>
<dbReference type="Proteomes" id="UP001344447">
    <property type="component" value="Unassembled WGS sequence"/>
</dbReference>
<dbReference type="InterPro" id="IPR016635">
    <property type="entry name" value="AP_complex_ssu"/>
</dbReference>
<keyword evidence="6" id="KW-0333">Golgi apparatus</keyword>
<dbReference type="InterPro" id="IPR044733">
    <property type="entry name" value="AP1_sigma"/>
</dbReference>
<dbReference type="Pfam" id="PF01217">
    <property type="entry name" value="Clat_adaptor_s"/>
    <property type="match status" value="1"/>
</dbReference>
<dbReference type="CDD" id="cd14831">
    <property type="entry name" value="AP1_sigma"/>
    <property type="match status" value="1"/>
</dbReference>
<dbReference type="PANTHER" id="PTHR11753">
    <property type="entry name" value="ADAPTOR COMPLEXES SMALL SUBUNIT FAMILY"/>
    <property type="match status" value="1"/>
</dbReference>
<evidence type="ECO:0000256" key="8">
    <source>
        <dbReference type="ARBA" id="ARBA00023329"/>
    </source>
</evidence>
<evidence type="ECO:0000256" key="1">
    <source>
        <dbReference type="ARBA" id="ARBA00004555"/>
    </source>
</evidence>
<name>A0AAN7YWU7_9MYCE</name>
<evidence type="ECO:0000256" key="7">
    <source>
        <dbReference type="ARBA" id="ARBA00023136"/>
    </source>
</evidence>
<keyword evidence="12" id="KW-1185">Reference proteome</keyword>
<evidence type="ECO:0000256" key="4">
    <source>
        <dbReference type="ARBA" id="ARBA00022448"/>
    </source>
</evidence>
<dbReference type="InterPro" id="IPR022775">
    <property type="entry name" value="AP_mu_sigma_su"/>
</dbReference>
<organism evidence="11 12">
    <name type="scientific">Dictyostelium firmibasis</name>
    <dbReference type="NCBI Taxonomy" id="79012"/>
    <lineage>
        <taxon>Eukaryota</taxon>
        <taxon>Amoebozoa</taxon>
        <taxon>Evosea</taxon>
        <taxon>Eumycetozoa</taxon>
        <taxon>Dictyostelia</taxon>
        <taxon>Dictyosteliales</taxon>
        <taxon>Dictyosteliaceae</taxon>
        <taxon>Dictyostelium</taxon>
    </lineage>
</organism>
<evidence type="ECO:0000256" key="9">
    <source>
        <dbReference type="PIRNR" id="PIRNR015588"/>
    </source>
</evidence>
<sequence>MIHFLLCFNRQSKVRLSKFYSTYSQTERNRATREVMNQVLSRSPKFCNFVQWKEYTIVYQRFASLFFVMVIDSTDNELVTLESIQRFVVVLDLVFGNICELDLIYEFQRAYQVLDEFLITGHLQESSSKEILRAINDSEGLEKSLLVAEVLDQHFL</sequence>
<dbReference type="GO" id="GO:0035615">
    <property type="term" value="F:clathrin adaptor activity"/>
    <property type="evidence" value="ECO:0007669"/>
    <property type="project" value="InterPro"/>
</dbReference>
<dbReference type="GO" id="GO:0030121">
    <property type="term" value="C:AP-1 adaptor complex"/>
    <property type="evidence" value="ECO:0007669"/>
    <property type="project" value="InterPro"/>
</dbReference>
<protein>
    <recommendedName>
        <fullName evidence="9">AP complex subunit sigma</fullName>
    </recommendedName>
</protein>
<dbReference type="AlphaFoldDB" id="A0AAN7YWU7"/>
<dbReference type="Gene3D" id="3.30.450.60">
    <property type="match status" value="1"/>
</dbReference>
<comment type="similarity">
    <text evidence="3 9">Belongs to the adaptor complexes small subunit family.</text>
</comment>
<comment type="subcellular location">
    <subcellularLocation>
        <location evidence="2">Cytoplasmic vesicle</location>
        <location evidence="2">Clathrin-coated vesicle membrane</location>
    </subcellularLocation>
    <subcellularLocation>
        <location evidence="1">Golgi apparatus</location>
    </subcellularLocation>
</comment>
<dbReference type="PIRSF" id="PIRSF015588">
    <property type="entry name" value="AP_complex_sigma"/>
    <property type="match status" value="1"/>
</dbReference>
<evidence type="ECO:0000313" key="11">
    <source>
        <dbReference type="EMBL" id="KAK5582631.1"/>
    </source>
</evidence>
<dbReference type="SUPFAM" id="SSF64356">
    <property type="entry name" value="SNARE-like"/>
    <property type="match status" value="1"/>
</dbReference>
<evidence type="ECO:0000256" key="5">
    <source>
        <dbReference type="ARBA" id="ARBA00022927"/>
    </source>
</evidence>
<reference evidence="11 12" key="1">
    <citation type="submission" date="2023-11" db="EMBL/GenBank/DDBJ databases">
        <title>Dfirmibasis_genome.</title>
        <authorList>
            <person name="Edelbroek B."/>
            <person name="Kjellin J."/>
            <person name="Jerlstrom-Hultqvist J."/>
            <person name="Soderbom F."/>
        </authorList>
    </citation>
    <scope>NUCLEOTIDE SEQUENCE [LARGE SCALE GENOMIC DNA]</scope>
    <source>
        <strain evidence="11 12">TNS-C-14</strain>
    </source>
</reference>
<dbReference type="GO" id="GO:0006886">
    <property type="term" value="P:intracellular protein transport"/>
    <property type="evidence" value="ECO:0007669"/>
    <property type="project" value="UniProtKB-UniRule"/>
</dbReference>
<evidence type="ECO:0000313" key="12">
    <source>
        <dbReference type="Proteomes" id="UP001344447"/>
    </source>
</evidence>
<proteinExistence type="inferred from homology"/>
<accession>A0AAN7YWU7</accession>
<dbReference type="FunFam" id="3.30.450.60:FF:000007">
    <property type="entry name" value="AP complex subunit sigma"/>
    <property type="match status" value="1"/>
</dbReference>
<gene>
    <name evidence="11" type="ORF">RB653_004216</name>
</gene>